<reference evidence="2" key="1">
    <citation type="submission" date="2020-10" db="EMBL/GenBank/DDBJ databases">
        <authorList>
            <person name="Gilroy R."/>
        </authorList>
    </citation>
    <scope>NUCLEOTIDE SEQUENCE</scope>
    <source>
        <strain evidence="2">B1-20833</strain>
    </source>
</reference>
<dbReference type="Pfam" id="PF00578">
    <property type="entry name" value="AhpC-TSA"/>
    <property type="match status" value="1"/>
</dbReference>
<accession>A0A9D9HFM6</accession>
<dbReference type="InterPro" id="IPR000866">
    <property type="entry name" value="AhpC/TSA"/>
</dbReference>
<evidence type="ECO:0000259" key="1">
    <source>
        <dbReference type="PROSITE" id="PS51352"/>
    </source>
</evidence>
<dbReference type="EMBL" id="JADIMI010000061">
    <property type="protein sequence ID" value="MBO8452475.1"/>
    <property type="molecule type" value="Genomic_DNA"/>
</dbReference>
<dbReference type="GO" id="GO:0016209">
    <property type="term" value="F:antioxidant activity"/>
    <property type="evidence" value="ECO:0007669"/>
    <property type="project" value="InterPro"/>
</dbReference>
<dbReference type="Proteomes" id="UP000823661">
    <property type="component" value="Unassembled WGS sequence"/>
</dbReference>
<dbReference type="AlphaFoldDB" id="A0A9D9HFM6"/>
<dbReference type="InterPro" id="IPR050553">
    <property type="entry name" value="Thioredoxin_ResA/DsbE_sf"/>
</dbReference>
<evidence type="ECO:0000313" key="2">
    <source>
        <dbReference type="EMBL" id="MBO8452475.1"/>
    </source>
</evidence>
<dbReference type="PROSITE" id="PS51257">
    <property type="entry name" value="PROKAR_LIPOPROTEIN"/>
    <property type="match status" value="1"/>
</dbReference>
<reference evidence="2" key="2">
    <citation type="journal article" date="2021" name="PeerJ">
        <title>Extensive microbial diversity within the chicken gut microbiome revealed by metagenomics and culture.</title>
        <authorList>
            <person name="Gilroy R."/>
            <person name="Ravi A."/>
            <person name="Getino M."/>
            <person name="Pursley I."/>
            <person name="Horton D.L."/>
            <person name="Alikhan N.F."/>
            <person name="Baker D."/>
            <person name="Gharbi K."/>
            <person name="Hall N."/>
            <person name="Watson M."/>
            <person name="Adriaenssens E.M."/>
            <person name="Foster-Nyarko E."/>
            <person name="Jarju S."/>
            <person name="Secka A."/>
            <person name="Antonio M."/>
            <person name="Oren A."/>
            <person name="Chaudhuri R.R."/>
            <person name="La Ragione R."/>
            <person name="Hildebrand F."/>
            <person name="Pallen M.J."/>
        </authorList>
    </citation>
    <scope>NUCLEOTIDE SEQUENCE</scope>
    <source>
        <strain evidence="2">B1-20833</strain>
    </source>
</reference>
<dbReference type="InterPro" id="IPR013766">
    <property type="entry name" value="Thioredoxin_domain"/>
</dbReference>
<protein>
    <submittedName>
        <fullName evidence="2">TlpA family protein disulfide reductase</fullName>
    </submittedName>
</protein>
<organism evidence="2 3">
    <name type="scientific">Candidatus Cryptobacteroides intestinavium</name>
    <dbReference type="NCBI Taxonomy" id="2840766"/>
    <lineage>
        <taxon>Bacteria</taxon>
        <taxon>Pseudomonadati</taxon>
        <taxon>Bacteroidota</taxon>
        <taxon>Bacteroidia</taxon>
        <taxon>Bacteroidales</taxon>
        <taxon>Candidatus Cryptobacteroides</taxon>
    </lineage>
</organism>
<dbReference type="InterPro" id="IPR036249">
    <property type="entry name" value="Thioredoxin-like_sf"/>
</dbReference>
<gene>
    <name evidence="2" type="ORF">IAC06_06295</name>
</gene>
<dbReference type="PROSITE" id="PS51352">
    <property type="entry name" value="THIOREDOXIN_2"/>
    <property type="match status" value="1"/>
</dbReference>
<dbReference type="PANTHER" id="PTHR42852">
    <property type="entry name" value="THIOL:DISULFIDE INTERCHANGE PROTEIN DSBE"/>
    <property type="match status" value="1"/>
</dbReference>
<dbReference type="GO" id="GO:0016491">
    <property type="term" value="F:oxidoreductase activity"/>
    <property type="evidence" value="ECO:0007669"/>
    <property type="project" value="InterPro"/>
</dbReference>
<dbReference type="CDD" id="cd02966">
    <property type="entry name" value="TlpA_like_family"/>
    <property type="match status" value="1"/>
</dbReference>
<dbReference type="PANTHER" id="PTHR42852:SF13">
    <property type="entry name" value="PROTEIN DIPZ"/>
    <property type="match status" value="1"/>
</dbReference>
<proteinExistence type="predicted"/>
<comment type="caution">
    <text evidence="2">The sequence shown here is derived from an EMBL/GenBank/DDBJ whole genome shotgun (WGS) entry which is preliminary data.</text>
</comment>
<name>A0A9D9HFM6_9BACT</name>
<dbReference type="Gene3D" id="3.40.30.10">
    <property type="entry name" value="Glutaredoxin"/>
    <property type="match status" value="1"/>
</dbReference>
<sequence length="372" mass="41406">MKAQTILPAVAGVCALIAGCGGPKNNLSGKVDINTDTLIVYVSDAEGASTRYTDTVAVAGGYFEMAVPDTAAFYITLAEKPAPGERMTAYSDGFLFLPGDVMTVEGALADLKISGTELYDTMENTAEYSGLVSKLDALYDEWREIYKEDKEKADSISTLIDEADKAIDTYMAEYVKANPDNLLSGFFITRLPVKESLSAVELLGDNVRNGKMKGVIDISVKRNKEQLVIEENWEKMKPGYRVPDFKLKNLDGEYMTLDSFKGKYALIDFWGTWCGWCIKGIPDMKASYEKYKDRLEIVGIDCRDSEKKWREGVEKYELPWTNLYNGDSNEITVAYGVQGYPCKVLIDPEGKVVAAYLGEDPALYEKLDELFK</sequence>
<dbReference type="SUPFAM" id="SSF52833">
    <property type="entry name" value="Thioredoxin-like"/>
    <property type="match status" value="1"/>
</dbReference>
<feature type="domain" description="Thioredoxin" evidence="1">
    <location>
        <begin position="236"/>
        <end position="372"/>
    </location>
</feature>
<evidence type="ECO:0000313" key="3">
    <source>
        <dbReference type="Proteomes" id="UP000823661"/>
    </source>
</evidence>